<evidence type="ECO:0000256" key="1">
    <source>
        <dbReference type="SAM" id="MobiDB-lite"/>
    </source>
</evidence>
<keyword evidence="2" id="KW-1185">Reference proteome</keyword>
<feature type="compositionally biased region" description="Low complexity" evidence="1">
    <location>
        <begin position="19"/>
        <end position="30"/>
    </location>
</feature>
<evidence type="ECO:0000313" key="2">
    <source>
        <dbReference type="Proteomes" id="UP000515163"/>
    </source>
</evidence>
<dbReference type="GeneID" id="116302229"/>
<dbReference type="AlphaFoldDB" id="A0A6P8ILN2"/>
<sequence>MGCGSSASEPVHVQHVQPIQQVQHHPPQQVATTTHYAGAPGPQYPQARYPQQRGPPPGYRQPYPQQTVGYVQQPNAVVVQDRGSSAGDFMVGMAAGAMMSNAMHGPHYGYHHGYHGYHGHGFHDHHHSTEVHHHEHFHEAPDQQGQEFDYGVDPNGGGYDGGGYDGGGYDDGGYDGGGYDGGGGFDGGFDDGGGFDGGE</sequence>
<name>A0A6P8ILN2_ACTTE</name>
<proteinExistence type="predicted"/>
<dbReference type="InParanoid" id="A0A6P8ILN2"/>
<gene>
    <name evidence="3" type="primary">LOC116302229</name>
</gene>
<feature type="compositionally biased region" description="Low complexity" evidence="1">
    <location>
        <begin position="39"/>
        <end position="52"/>
    </location>
</feature>
<accession>A0A6P8ILN2</accession>
<protein>
    <submittedName>
        <fullName evidence="3">Glycine-rich cell wall structural protein 1.8-like</fullName>
    </submittedName>
</protein>
<dbReference type="RefSeq" id="XP_031567318.1">
    <property type="nucleotide sequence ID" value="XM_031711458.1"/>
</dbReference>
<reference evidence="3" key="1">
    <citation type="submission" date="2025-08" db="UniProtKB">
        <authorList>
            <consortium name="RefSeq"/>
        </authorList>
    </citation>
    <scope>IDENTIFICATION</scope>
    <source>
        <tissue evidence="3">Tentacle</tissue>
    </source>
</reference>
<dbReference type="Proteomes" id="UP000515163">
    <property type="component" value="Unplaced"/>
</dbReference>
<dbReference type="KEGG" id="aten:116302229"/>
<feature type="region of interest" description="Disordered" evidence="1">
    <location>
        <begin position="19"/>
        <end position="65"/>
    </location>
</feature>
<organism evidence="2 3">
    <name type="scientific">Actinia tenebrosa</name>
    <name type="common">Australian red waratah sea anemone</name>
    <dbReference type="NCBI Taxonomy" id="6105"/>
    <lineage>
        <taxon>Eukaryota</taxon>
        <taxon>Metazoa</taxon>
        <taxon>Cnidaria</taxon>
        <taxon>Anthozoa</taxon>
        <taxon>Hexacorallia</taxon>
        <taxon>Actiniaria</taxon>
        <taxon>Actiniidae</taxon>
        <taxon>Actinia</taxon>
    </lineage>
</organism>
<evidence type="ECO:0000313" key="3">
    <source>
        <dbReference type="RefSeq" id="XP_031567318.1"/>
    </source>
</evidence>